<dbReference type="EMBL" id="SNYW01000006">
    <property type="protein sequence ID" value="TDQ84494.1"/>
    <property type="molecule type" value="Genomic_DNA"/>
</dbReference>
<proteinExistence type="predicted"/>
<name>A0A4R6WWS3_9PROT</name>
<sequence length="214" mass="22902">MDGLLRRLFALLVLRPVAMLMLGVTLRGRDNLPNQGPAIVVANHNSHLDTLVLLSLMPLRLIDKVRPVAAADYFLKNPLLAWFSLRILNILPLERGNAARGEDPLAESAAAIGRGEILIVFPEGSRGSAEVMGRFKGGVARLKERFPEVPVIPVFLQGAGKALPRGEIVLVPVAVDAVVGVPVAWNGNRAGFTAALEDAVRSLGAALPKVFDED</sequence>
<reference evidence="5 6" key="1">
    <citation type="submission" date="2019-03" db="EMBL/GenBank/DDBJ databases">
        <title>Genomic Encyclopedia of Type Strains, Phase III (KMG-III): the genomes of soil and plant-associated and newly described type strains.</title>
        <authorList>
            <person name="Whitman W."/>
        </authorList>
    </citation>
    <scope>NUCLEOTIDE SEQUENCE [LARGE SCALE GENOMIC DNA]</scope>
    <source>
        <strain evidence="5 6">CGMCC 1.7660</strain>
    </source>
</reference>
<comment type="caution">
    <text evidence="5">The sequence shown here is derived from an EMBL/GenBank/DDBJ whole genome shotgun (WGS) entry which is preliminary data.</text>
</comment>
<dbReference type="GO" id="GO:0006654">
    <property type="term" value="P:phosphatidic acid biosynthetic process"/>
    <property type="evidence" value="ECO:0007669"/>
    <property type="project" value="TreeGrafter"/>
</dbReference>
<dbReference type="InterPro" id="IPR002123">
    <property type="entry name" value="Plipid/glycerol_acylTrfase"/>
</dbReference>
<dbReference type="SUPFAM" id="SSF69593">
    <property type="entry name" value="Glycerol-3-phosphate (1)-acyltransferase"/>
    <property type="match status" value="1"/>
</dbReference>
<dbReference type="AlphaFoldDB" id="A0A4R6WWS3"/>
<comment type="pathway">
    <text evidence="1">Lipid metabolism.</text>
</comment>
<dbReference type="OrthoDB" id="9808424at2"/>
<accession>A0A4R6WWS3</accession>
<dbReference type="Pfam" id="PF01553">
    <property type="entry name" value="Acyltransferase"/>
    <property type="match status" value="1"/>
</dbReference>
<feature type="domain" description="Phospholipid/glycerol acyltransferase" evidence="4">
    <location>
        <begin position="38"/>
        <end position="159"/>
    </location>
</feature>
<keyword evidence="3 5" id="KW-0012">Acyltransferase</keyword>
<evidence type="ECO:0000313" key="6">
    <source>
        <dbReference type="Proteomes" id="UP000295783"/>
    </source>
</evidence>
<dbReference type="GO" id="GO:0003841">
    <property type="term" value="F:1-acylglycerol-3-phosphate O-acyltransferase activity"/>
    <property type="evidence" value="ECO:0007669"/>
    <property type="project" value="TreeGrafter"/>
</dbReference>
<gene>
    <name evidence="5" type="ORF">A8950_1051</name>
</gene>
<evidence type="ECO:0000256" key="3">
    <source>
        <dbReference type="ARBA" id="ARBA00023315"/>
    </source>
</evidence>
<dbReference type="SMART" id="SM00563">
    <property type="entry name" value="PlsC"/>
    <property type="match status" value="1"/>
</dbReference>
<dbReference type="PANTHER" id="PTHR10434:SF11">
    <property type="entry name" value="1-ACYL-SN-GLYCEROL-3-PHOSPHATE ACYLTRANSFERASE"/>
    <property type="match status" value="1"/>
</dbReference>
<dbReference type="Proteomes" id="UP000295783">
    <property type="component" value="Unassembled WGS sequence"/>
</dbReference>
<evidence type="ECO:0000259" key="4">
    <source>
        <dbReference type="SMART" id="SM00563"/>
    </source>
</evidence>
<dbReference type="RefSeq" id="WP_133612515.1">
    <property type="nucleotide sequence ID" value="NZ_SNYW01000006.1"/>
</dbReference>
<evidence type="ECO:0000256" key="2">
    <source>
        <dbReference type="ARBA" id="ARBA00022679"/>
    </source>
</evidence>
<evidence type="ECO:0000313" key="5">
    <source>
        <dbReference type="EMBL" id="TDQ84494.1"/>
    </source>
</evidence>
<organism evidence="5 6">
    <name type="scientific">Dongia mobilis</name>
    <dbReference type="NCBI Taxonomy" id="578943"/>
    <lineage>
        <taxon>Bacteria</taxon>
        <taxon>Pseudomonadati</taxon>
        <taxon>Pseudomonadota</taxon>
        <taxon>Alphaproteobacteria</taxon>
        <taxon>Rhodospirillales</taxon>
        <taxon>Dongiaceae</taxon>
        <taxon>Dongia</taxon>
    </lineage>
</organism>
<keyword evidence="6" id="KW-1185">Reference proteome</keyword>
<evidence type="ECO:0000256" key="1">
    <source>
        <dbReference type="ARBA" id="ARBA00005189"/>
    </source>
</evidence>
<protein>
    <submittedName>
        <fullName evidence="5">1-acyl-sn-glycerol-3-phosphate acyltransferase</fullName>
    </submittedName>
</protein>
<dbReference type="PANTHER" id="PTHR10434">
    <property type="entry name" value="1-ACYL-SN-GLYCEROL-3-PHOSPHATE ACYLTRANSFERASE"/>
    <property type="match status" value="1"/>
</dbReference>
<keyword evidence="2 5" id="KW-0808">Transferase</keyword>
<dbReference type="CDD" id="cd07989">
    <property type="entry name" value="LPLAT_AGPAT-like"/>
    <property type="match status" value="1"/>
</dbReference>